<sequence>MLKPASQRLTENVLYPIPPSSSTSNDSDNSAVTVIEERKDRDKYPSVVSHKGVPGFSEEGITNTLDSEDLGSWYRAQAELSERTIGEYELQKLGKFLQLEEDEASQHLLKEAEKLWLLSRGLRLMMSSLVGA</sequence>
<evidence type="ECO:0000313" key="3">
    <source>
        <dbReference type="Proteomes" id="UP000326936"/>
    </source>
</evidence>
<gene>
    <name evidence="2" type="ORF">FIV01_15275</name>
</gene>
<geneLocation type="plasmid" evidence="3">
    <name>pthaf100_a</name>
</geneLocation>
<accession>A0A5P9CN67</accession>
<evidence type="ECO:0000256" key="1">
    <source>
        <dbReference type="SAM" id="MobiDB-lite"/>
    </source>
</evidence>
<dbReference type="AlphaFoldDB" id="A0A5P9CN67"/>
<dbReference type="Proteomes" id="UP000326936">
    <property type="component" value="Plasmid pTHAF100_a"/>
</dbReference>
<protein>
    <submittedName>
        <fullName evidence="2">Uncharacterized protein</fullName>
    </submittedName>
</protein>
<keyword evidence="3" id="KW-1185">Reference proteome</keyword>
<organism evidence="2 3">
    <name type="scientific">Vibrio aquimaris</name>
    <dbReference type="NCBI Taxonomy" id="2587862"/>
    <lineage>
        <taxon>Bacteria</taxon>
        <taxon>Pseudomonadati</taxon>
        <taxon>Pseudomonadota</taxon>
        <taxon>Gammaproteobacteria</taxon>
        <taxon>Vibrionales</taxon>
        <taxon>Vibrionaceae</taxon>
        <taxon>Vibrio</taxon>
    </lineage>
</organism>
<dbReference type="EMBL" id="CP045351">
    <property type="protein sequence ID" value="QFT27748.1"/>
    <property type="molecule type" value="Genomic_DNA"/>
</dbReference>
<reference evidence="2 3" key="1">
    <citation type="submission" date="2019-10" db="EMBL/GenBank/DDBJ databases">
        <title>Complete genome sequence of Vibrio sp. strain THAF100, isolated from non-filtered water from the water column of tank 6 of a marine aquarium containing stony-coral fragments. Water maintained at 26 degree C.</title>
        <authorList>
            <person name="Ruckert C."/>
            <person name="Franco A."/>
            <person name="Kalinowski J."/>
            <person name="Glaeser S."/>
        </authorList>
    </citation>
    <scope>NUCLEOTIDE SEQUENCE [LARGE SCALE GENOMIC DNA]</scope>
    <source>
        <strain evidence="2 3">THAF100</strain>
        <plasmid evidence="3">pthaf100_a</plasmid>
    </source>
</reference>
<feature type="compositionally biased region" description="Low complexity" evidence="1">
    <location>
        <begin position="20"/>
        <end position="30"/>
    </location>
</feature>
<evidence type="ECO:0000313" key="2">
    <source>
        <dbReference type="EMBL" id="QFT27748.1"/>
    </source>
</evidence>
<name>A0A5P9CN67_9VIBR</name>
<proteinExistence type="predicted"/>
<keyword evidence="2" id="KW-0614">Plasmid</keyword>
<feature type="region of interest" description="Disordered" evidence="1">
    <location>
        <begin position="1"/>
        <end position="52"/>
    </location>
</feature>
<dbReference type="RefSeq" id="WP_152431836.1">
    <property type="nucleotide sequence ID" value="NZ_CBCSDK010000010.1"/>
</dbReference>
<feature type="compositionally biased region" description="Basic and acidic residues" evidence="1">
    <location>
        <begin position="35"/>
        <end position="44"/>
    </location>
</feature>
<dbReference type="KEGG" id="vaq:FIV01_15275"/>